<name>A0A1L3FCK8_BRAJP</name>
<evidence type="ECO:0000313" key="2">
    <source>
        <dbReference type="Proteomes" id="UP000181962"/>
    </source>
</evidence>
<dbReference type="Proteomes" id="UP000181962">
    <property type="component" value="Chromosome"/>
</dbReference>
<organism evidence="1 2">
    <name type="scientific">Bradyrhizobium japonicum</name>
    <dbReference type="NCBI Taxonomy" id="375"/>
    <lineage>
        <taxon>Bacteria</taxon>
        <taxon>Pseudomonadati</taxon>
        <taxon>Pseudomonadota</taxon>
        <taxon>Alphaproteobacteria</taxon>
        <taxon>Hyphomicrobiales</taxon>
        <taxon>Nitrobacteraceae</taxon>
        <taxon>Bradyrhizobium</taxon>
    </lineage>
</organism>
<gene>
    <name evidence="1" type="ORF">BKD09_22055</name>
</gene>
<dbReference type="EMBL" id="CP017637">
    <property type="protein sequence ID" value="APG11021.1"/>
    <property type="molecule type" value="Genomic_DNA"/>
</dbReference>
<evidence type="ECO:0008006" key="3">
    <source>
        <dbReference type="Google" id="ProtNLM"/>
    </source>
</evidence>
<protein>
    <recommendedName>
        <fullName evidence="3">DUF1127 domain-containing protein</fullName>
    </recommendedName>
</protein>
<reference evidence="1 2" key="1">
    <citation type="submission" date="2016-11" db="EMBL/GenBank/DDBJ databases">
        <title>Complete Genome Sequence of Bradyrhizobium sp. strain J5, an isolated from soybean nodule in Hokkaido.</title>
        <authorList>
            <person name="Kanehara K."/>
        </authorList>
    </citation>
    <scope>NUCLEOTIDE SEQUENCE [LARGE SCALE GENOMIC DNA]</scope>
    <source>
        <strain evidence="1 2">J5</strain>
    </source>
</reference>
<dbReference type="AlphaFoldDB" id="A0A1L3FCK8"/>
<accession>A0A1L3FCK8</accession>
<evidence type="ECO:0000313" key="1">
    <source>
        <dbReference type="EMBL" id="APG11021.1"/>
    </source>
</evidence>
<proteinExistence type="predicted"/>
<sequence>MTLISLSTSSLAAPFGRRGIPLLLARFRRLLNGWIAAAIAHHERRAALAALRPLDDRASKDVGLYRGPFDDLIERAARSRWSRYRQA</sequence>
<dbReference type="RefSeq" id="WP_071912659.1">
    <property type="nucleotide sequence ID" value="NZ_CP017637.1"/>
</dbReference>